<feature type="signal peptide" evidence="5">
    <location>
        <begin position="1"/>
        <end position="27"/>
    </location>
</feature>
<dbReference type="Gene3D" id="2.60.40.1120">
    <property type="entry name" value="Carboxypeptidase-like, regulatory domain"/>
    <property type="match status" value="1"/>
</dbReference>
<keyword evidence="7" id="KW-1185">Reference proteome</keyword>
<dbReference type="EC" id="3.2.1.1" evidence="2"/>
<reference evidence="7" key="1">
    <citation type="journal article" date="2019" name="Int. J. Syst. Evol. Microbiol.">
        <title>The Global Catalogue of Microorganisms (GCM) 10K type strain sequencing project: providing services to taxonomists for standard genome sequencing and annotation.</title>
        <authorList>
            <consortium name="The Broad Institute Genomics Platform"/>
            <consortium name="The Broad Institute Genome Sequencing Center for Infectious Disease"/>
            <person name="Wu L."/>
            <person name="Ma J."/>
        </authorList>
    </citation>
    <scope>NUCLEOTIDE SEQUENCE [LARGE SCALE GENOMIC DNA]</scope>
    <source>
        <strain evidence="7">CCM 7526</strain>
    </source>
</reference>
<dbReference type="InterPro" id="IPR013783">
    <property type="entry name" value="Ig-like_fold"/>
</dbReference>
<evidence type="ECO:0000256" key="2">
    <source>
        <dbReference type="ARBA" id="ARBA00012595"/>
    </source>
</evidence>
<sequence length="336" mass="33768">MTTSPRARWTRAVALLALAAGTLAVSAAPVAAAPKPISILSVSAENVEPGDTVRVRFRVTNTGSAAETAIVVVGGGLPCRTGCRAEPSLGPGRSKDFTATVVAPPAAPGETTGLNISVAVRLAGQNNFDFKMVYVHGAGASTPGTGTPAAQVDRVTGRVRDADGENVGGVAVTVKDGAGHEYRTTSGPNGRFAIRSTDAAPISAGTIGVVATKKGYRTARATVQGTAGDTATVPVTLTALAELTTKASPSVSATPFVADPDTPAPKASVDALAAPDFDAVSDEGSGPLPFALGGLLVVVGLGVLALVVVRRRNTRPVPAQLAATQLLPIQDRGRSR</sequence>
<protein>
    <recommendedName>
        <fullName evidence="2">alpha-amylase</fullName>
        <ecNumber evidence="2">3.2.1.1</ecNumber>
    </recommendedName>
    <alternativeName>
        <fullName evidence="3">1,4-alpha-D-glucan glucanohydrolase</fullName>
    </alternativeName>
</protein>
<dbReference type="InterPro" id="IPR013784">
    <property type="entry name" value="Carb-bd-like_fold"/>
</dbReference>
<dbReference type="EMBL" id="JBHTMK010000044">
    <property type="protein sequence ID" value="MFD1370458.1"/>
    <property type="molecule type" value="Genomic_DNA"/>
</dbReference>
<feature type="chain" id="PRO_5046204382" description="alpha-amylase" evidence="5">
    <location>
        <begin position="28"/>
        <end position="336"/>
    </location>
</feature>
<keyword evidence="4" id="KW-0472">Membrane</keyword>
<accession>A0ABW4AJJ0</accession>
<evidence type="ECO:0000256" key="1">
    <source>
        <dbReference type="ARBA" id="ARBA00000548"/>
    </source>
</evidence>
<dbReference type="RefSeq" id="WP_317793769.1">
    <property type="nucleotide sequence ID" value="NZ_AP028461.1"/>
</dbReference>
<keyword evidence="4" id="KW-1133">Transmembrane helix</keyword>
<keyword evidence="4" id="KW-0812">Transmembrane</keyword>
<evidence type="ECO:0000313" key="7">
    <source>
        <dbReference type="Proteomes" id="UP001597183"/>
    </source>
</evidence>
<proteinExistence type="predicted"/>
<gene>
    <name evidence="6" type="ORF">ACFQ5G_34425</name>
</gene>
<dbReference type="Pfam" id="PF13620">
    <property type="entry name" value="CarboxypepD_reg"/>
    <property type="match status" value="1"/>
</dbReference>
<keyword evidence="5" id="KW-0732">Signal</keyword>
<dbReference type="Gene3D" id="2.60.40.10">
    <property type="entry name" value="Immunoglobulins"/>
    <property type="match status" value="1"/>
</dbReference>
<comment type="caution">
    <text evidence="6">The sequence shown here is derived from an EMBL/GenBank/DDBJ whole genome shotgun (WGS) entry which is preliminary data.</text>
</comment>
<organism evidence="6 7">
    <name type="scientific">Actinoplanes sichuanensis</name>
    <dbReference type="NCBI Taxonomy" id="512349"/>
    <lineage>
        <taxon>Bacteria</taxon>
        <taxon>Bacillati</taxon>
        <taxon>Actinomycetota</taxon>
        <taxon>Actinomycetes</taxon>
        <taxon>Micromonosporales</taxon>
        <taxon>Micromonosporaceae</taxon>
        <taxon>Actinoplanes</taxon>
    </lineage>
</organism>
<evidence type="ECO:0000256" key="5">
    <source>
        <dbReference type="SAM" id="SignalP"/>
    </source>
</evidence>
<evidence type="ECO:0000313" key="6">
    <source>
        <dbReference type="EMBL" id="MFD1370458.1"/>
    </source>
</evidence>
<comment type="catalytic activity">
    <reaction evidence="1">
        <text>Endohydrolysis of (1-&gt;4)-alpha-D-glucosidic linkages in polysaccharides containing three or more (1-&gt;4)-alpha-linked D-glucose units.</text>
        <dbReference type="EC" id="3.2.1.1"/>
    </reaction>
</comment>
<name>A0ABW4AJJ0_9ACTN</name>
<dbReference type="Proteomes" id="UP001597183">
    <property type="component" value="Unassembled WGS sequence"/>
</dbReference>
<evidence type="ECO:0000256" key="3">
    <source>
        <dbReference type="ARBA" id="ARBA00030238"/>
    </source>
</evidence>
<feature type="transmembrane region" description="Helical" evidence="4">
    <location>
        <begin position="288"/>
        <end position="309"/>
    </location>
</feature>
<evidence type="ECO:0000256" key="4">
    <source>
        <dbReference type="SAM" id="Phobius"/>
    </source>
</evidence>
<dbReference type="SUPFAM" id="SSF49452">
    <property type="entry name" value="Starch-binding domain-like"/>
    <property type="match status" value="1"/>
</dbReference>